<dbReference type="RefSeq" id="WP_197136454.1">
    <property type="nucleotide sequence ID" value="NZ_SJPZ01000001.1"/>
</dbReference>
<dbReference type="GO" id="GO:0004035">
    <property type="term" value="F:alkaline phosphatase activity"/>
    <property type="evidence" value="ECO:0007669"/>
    <property type="project" value="UniProtKB-EC"/>
</dbReference>
<dbReference type="InterPro" id="IPR018946">
    <property type="entry name" value="PhoD-like_MPP"/>
</dbReference>
<evidence type="ECO:0000259" key="1">
    <source>
        <dbReference type="Pfam" id="PF09423"/>
    </source>
</evidence>
<reference evidence="2 3" key="1">
    <citation type="submission" date="2019-02" db="EMBL/GenBank/DDBJ databases">
        <title>Deep-cultivation of Planctomycetes and their phenomic and genomic characterization uncovers novel biology.</title>
        <authorList>
            <person name="Wiegand S."/>
            <person name="Jogler M."/>
            <person name="Boedeker C."/>
            <person name="Pinto D."/>
            <person name="Vollmers J."/>
            <person name="Rivas-Marin E."/>
            <person name="Kohn T."/>
            <person name="Peeters S.H."/>
            <person name="Heuer A."/>
            <person name="Rast P."/>
            <person name="Oberbeckmann S."/>
            <person name="Bunk B."/>
            <person name="Jeske O."/>
            <person name="Meyerdierks A."/>
            <person name="Storesund J.E."/>
            <person name="Kallscheuer N."/>
            <person name="Luecker S."/>
            <person name="Lage O.M."/>
            <person name="Pohl T."/>
            <person name="Merkel B.J."/>
            <person name="Hornburger P."/>
            <person name="Mueller R.-W."/>
            <person name="Bruemmer F."/>
            <person name="Labrenz M."/>
            <person name="Spormann A.M."/>
            <person name="Op Den Camp H."/>
            <person name="Overmann J."/>
            <person name="Amann R."/>
            <person name="Jetten M.S.M."/>
            <person name="Mascher T."/>
            <person name="Medema M.H."/>
            <person name="Devos D.P."/>
            <person name="Kaster A.-K."/>
            <person name="Ovreas L."/>
            <person name="Rohde M."/>
            <person name="Galperin M.Y."/>
            <person name="Jogler C."/>
        </authorList>
    </citation>
    <scope>NUCLEOTIDE SEQUENCE [LARGE SCALE GENOMIC DNA]</scope>
    <source>
        <strain evidence="2 3">V7</strain>
    </source>
</reference>
<accession>A0A5C6FXJ7</accession>
<dbReference type="EMBL" id="SJPZ01000001">
    <property type="protein sequence ID" value="TWU66048.1"/>
    <property type="molecule type" value="Genomic_DNA"/>
</dbReference>
<dbReference type="PANTHER" id="PTHR33987">
    <property type="entry name" value="CALCINEURIN-LIKE METALLO-PHOSPHOESTERASE SUPERFAMILY PROTEIN"/>
    <property type="match status" value="1"/>
</dbReference>
<dbReference type="EC" id="3.1.3.1" evidence="2"/>
<name>A0A5C6FXJ7_9PLAN</name>
<protein>
    <submittedName>
        <fullName evidence="2">Alkaline phosphatase D</fullName>
        <ecNumber evidence="2">3.1.3.1</ecNumber>
    </submittedName>
</protein>
<dbReference type="InterPro" id="IPR038607">
    <property type="entry name" value="PhoD-like_sf"/>
</dbReference>
<evidence type="ECO:0000313" key="2">
    <source>
        <dbReference type="EMBL" id="TWU66048.1"/>
    </source>
</evidence>
<keyword evidence="2" id="KW-0378">Hydrolase</keyword>
<dbReference type="InterPro" id="IPR029052">
    <property type="entry name" value="Metallo-depent_PP-like"/>
</dbReference>
<dbReference type="PROSITE" id="PS51257">
    <property type="entry name" value="PROKAR_LIPOPROTEIN"/>
    <property type="match status" value="1"/>
</dbReference>
<sequence length="496" mass="55034">MKRRPFLITLGSLLTSCKLALGDAVDRQFRVTLKNAHKGTLDIDTQLLDSYGPPPANLRQFYLDARKVFADNPTAEFTDQAIVDAAKHHRLHLMGGPMLGDLHSNGVTIWLRPATTQTCSIAVAGKTFQGQVDHPGQALRLSITGLAPNTGYDYQLHVGDHLAAEGNFTTAPLDTAGDTVRIAFGSCCHKIGVHNLNLFRQIVGRHPHAMMLLGDIAVDDREGNIAMHRADYQLRDVSNAWRTLASQVPLYASWDDHDYFNNDLSGVPKRFTDADRDGVRSVWHENWNNPPADDQRDGIYFNTRIGPIEIIMLDTRSCRQNSRRNRYGSYLGETQQAWLKNTLQKSNAPFKIISSGTMWSDYVSNAKDSWGSWDTEAREEIFQLIEQENVSGVLLVCGDRHGARGFRIPRPSGFAFYEFEPATLGGVSGPAGLVKDCPDQLFGYSGTDDKGNDFIAFGEFTFDMAADDPTVTFRLIGQHGDVFEEIPLVLSDLTPA</sequence>
<organism evidence="2 3">
    <name type="scientific">Crateriforma conspicua</name>
    <dbReference type="NCBI Taxonomy" id="2527996"/>
    <lineage>
        <taxon>Bacteria</taxon>
        <taxon>Pseudomonadati</taxon>
        <taxon>Planctomycetota</taxon>
        <taxon>Planctomycetia</taxon>
        <taxon>Planctomycetales</taxon>
        <taxon>Planctomycetaceae</taxon>
        <taxon>Crateriforma</taxon>
    </lineage>
</organism>
<dbReference type="AlphaFoldDB" id="A0A5C6FXJ7"/>
<dbReference type="CDD" id="cd07389">
    <property type="entry name" value="MPP_PhoD"/>
    <property type="match status" value="1"/>
</dbReference>
<dbReference type="Pfam" id="PF09423">
    <property type="entry name" value="PhoD"/>
    <property type="match status" value="1"/>
</dbReference>
<evidence type="ECO:0000313" key="3">
    <source>
        <dbReference type="Proteomes" id="UP000316476"/>
    </source>
</evidence>
<feature type="domain" description="PhoD-like phosphatase metallophosphatase" evidence="1">
    <location>
        <begin position="226"/>
        <end position="408"/>
    </location>
</feature>
<dbReference type="SUPFAM" id="SSF56300">
    <property type="entry name" value="Metallo-dependent phosphatases"/>
    <property type="match status" value="1"/>
</dbReference>
<gene>
    <name evidence="2" type="primary">phoD</name>
    <name evidence="2" type="ORF">V7x_16050</name>
</gene>
<dbReference type="PANTHER" id="PTHR33987:SF1">
    <property type="entry name" value="CALCINEURIN-LIKE METALLO-PHOSPHOESTERASE SUPERFAMILY PROTEIN"/>
    <property type="match status" value="1"/>
</dbReference>
<dbReference type="Gene3D" id="3.60.21.70">
    <property type="entry name" value="PhoD-like phosphatase"/>
    <property type="match status" value="1"/>
</dbReference>
<comment type="caution">
    <text evidence="2">The sequence shown here is derived from an EMBL/GenBank/DDBJ whole genome shotgun (WGS) entry which is preliminary data.</text>
</comment>
<proteinExistence type="predicted"/>
<dbReference type="Proteomes" id="UP000316476">
    <property type="component" value="Unassembled WGS sequence"/>
</dbReference>